<dbReference type="EMBL" id="BAABRO010000021">
    <property type="protein sequence ID" value="GAA5510291.1"/>
    <property type="molecule type" value="Genomic_DNA"/>
</dbReference>
<reference evidence="1 2" key="1">
    <citation type="submission" date="2024-02" db="EMBL/GenBank/DDBJ databases">
        <title>Rhodopirellula caenicola NBRC 110016.</title>
        <authorList>
            <person name="Ichikawa N."/>
            <person name="Katano-Makiyama Y."/>
            <person name="Hidaka K."/>
        </authorList>
    </citation>
    <scope>NUCLEOTIDE SEQUENCE [LARGE SCALE GENOMIC DNA]</scope>
    <source>
        <strain evidence="1 2">NBRC 110016</strain>
    </source>
</reference>
<name>A0ABP9W005_9BACT</name>
<evidence type="ECO:0000313" key="1">
    <source>
        <dbReference type="EMBL" id="GAA5510291.1"/>
    </source>
</evidence>
<sequence>MADANHHSIAINFSREFDNRGNRIELGANFGGTLLGGVISGGVDDFENGYEYDYLNRLTSIVQQSQSGGHAVAPKLAEFDYNRASQLTDLHQTLWKSDFVSIQLDCLSGTASILSAPKKTNVVYRMPALVFKT</sequence>
<keyword evidence="2" id="KW-1185">Reference proteome</keyword>
<evidence type="ECO:0000313" key="2">
    <source>
        <dbReference type="Proteomes" id="UP001416858"/>
    </source>
</evidence>
<accession>A0ABP9W005</accession>
<dbReference type="Proteomes" id="UP001416858">
    <property type="component" value="Unassembled WGS sequence"/>
</dbReference>
<proteinExistence type="predicted"/>
<gene>
    <name evidence="1" type="ORF">Rcae01_05799</name>
</gene>
<organism evidence="1 2">
    <name type="scientific">Novipirellula caenicola</name>
    <dbReference type="NCBI Taxonomy" id="1536901"/>
    <lineage>
        <taxon>Bacteria</taxon>
        <taxon>Pseudomonadati</taxon>
        <taxon>Planctomycetota</taxon>
        <taxon>Planctomycetia</taxon>
        <taxon>Pirellulales</taxon>
        <taxon>Pirellulaceae</taxon>
        <taxon>Novipirellula</taxon>
    </lineage>
</organism>
<comment type="caution">
    <text evidence="1">The sequence shown here is derived from an EMBL/GenBank/DDBJ whole genome shotgun (WGS) entry which is preliminary data.</text>
</comment>
<protein>
    <submittedName>
        <fullName evidence="1">Uncharacterized protein</fullName>
    </submittedName>
</protein>
<dbReference type="RefSeq" id="WP_345688084.1">
    <property type="nucleotide sequence ID" value="NZ_BAABRO010000021.1"/>
</dbReference>